<evidence type="ECO:0000313" key="3">
    <source>
        <dbReference type="Proteomes" id="UP001642409"/>
    </source>
</evidence>
<name>A0AA86UIL6_9EUKA</name>
<accession>A0AA86UIL6</accession>
<sequence>MMTLKLTQLRIQFRTTLSGMWSKQIFKMRSTNSPMIKLGKHQRTQQQAYRTGDISSTTFSHGGRTIFREQGKGYLLEMSQVKNYFWHAQTQYYSNSTKKDTEPQCTLMI</sequence>
<gene>
    <name evidence="2" type="ORF">HINF_LOCUS23501</name>
    <name evidence="1" type="ORF">HINF_LOCUS44879</name>
</gene>
<reference evidence="1" key="1">
    <citation type="submission" date="2023-06" db="EMBL/GenBank/DDBJ databases">
        <authorList>
            <person name="Kurt Z."/>
        </authorList>
    </citation>
    <scope>NUCLEOTIDE SEQUENCE</scope>
</reference>
<dbReference type="AlphaFoldDB" id="A0AA86UIL6"/>
<protein>
    <submittedName>
        <fullName evidence="2">Hypothetical_protein</fullName>
    </submittedName>
</protein>
<evidence type="ECO:0000313" key="2">
    <source>
        <dbReference type="EMBL" id="CAL6012847.1"/>
    </source>
</evidence>
<dbReference type="EMBL" id="CATOUU010000884">
    <property type="protein sequence ID" value="CAI9957234.1"/>
    <property type="molecule type" value="Genomic_DNA"/>
</dbReference>
<organism evidence="1">
    <name type="scientific">Hexamita inflata</name>
    <dbReference type="NCBI Taxonomy" id="28002"/>
    <lineage>
        <taxon>Eukaryota</taxon>
        <taxon>Metamonada</taxon>
        <taxon>Diplomonadida</taxon>
        <taxon>Hexamitidae</taxon>
        <taxon>Hexamitinae</taxon>
        <taxon>Hexamita</taxon>
    </lineage>
</organism>
<keyword evidence="3" id="KW-1185">Reference proteome</keyword>
<evidence type="ECO:0000313" key="1">
    <source>
        <dbReference type="EMBL" id="CAI9957234.1"/>
    </source>
</evidence>
<reference evidence="2 3" key="2">
    <citation type="submission" date="2024-07" db="EMBL/GenBank/DDBJ databases">
        <authorList>
            <person name="Akdeniz Z."/>
        </authorList>
    </citation>
    <scope>NUCLEOTIDE SEQUENCE [LARGE SCALE GENOMIC DNA]</scope>
</reference>
<proteinExistence type="predicted"/>
<dbReference type="Proteomes" id="UP001642409">
    <property type="component" value="Unassembled WGS sequence"/>
</dbReference>
<dbReference type="EMBL" id="CAXDID020000067">
    <property type="protein sequence ID" value="CAL6012847.1"/>
    <property type="molecule type" value="Genomic_DNA"/>
</dbReference>
<comment type="caution">
    <text evidence="1">The sequence shown here is derived from an EMBL/GenBank/DDBJ whole genome shotgun (WGS) entry which is preliminary data.</text>
</comment>